<evidence type="ECO:0000313" key="1">
    <source>
        <dbReference type="EMBL" id="SDE74988.1"/>
    </source>
</evidence>
<name>A0A1G7FGI6_9FLAO</name>
<gene>
    <name evidence="1" type="ORF">SAMN04487992_103246</name>
</gene>
<dbReference type="Proteomes" id="UP000182114">
    <property type="component" value="Unassembled WGS sequence"/>
</dbReference>
<organism evidence="1 2">
    <name type="scientific">Cellulophaga baltica</name>
    <dbReference type="NCBI Taxonomy" id="76594"/>
    <lineage>
        <taxon>Bacteria</taxon>
        <taxon>Pseudomonadati</taxon>
        <taxon>Bacteroidota</taxon>
        <taxon>Flavobacteriia</taxon>
        <taxon>Flavobacteriales</taxon>
        <taxon>Flavobacteriaceae</taxon>
        <taxon>Cellulophaga</taxon>
    </lineage>
</organism>
<reference evidence="2" key="1">
    <citation type="submission" date="2016-10" db="EMBL/GenBank/DDBJ databases">
        <authorList>
            <person name="Varghese N."/>
            <person name="Submissions S."/>
        </authorList>
    </citation>
    <scope>NUCLEOTIDE SEQUENCE [LARGE SCALE GENOMIC DNA]</scope>
    <source>
        <strain evidence="2">DSM 24729</strain>
    </source>
</reference>
<sequence>MVKVKKTNFLLLLIITCVTINCKQDMEVFSFHHFDRKADTINIDFSLNNIDFIHSLEKNNKINLCQERYKLGVFELENSKYIFPVIIDKDCNDAVLIHNIIDVICNENNQVLVESELVGLNENLKNEIFRHTKERLDSKKYNGLFYNFNWDVRLGEVANKKKLVEVLKGIDLVLEYKSMELLEKPLRSLSEKELEKLNDNFYAIILIVDYSPITNVPPPPLMIN</sequence>
<dbReference type="AlphaFoldDB" id="A0A1G7FGI6"/>
<proteinExistence type="predicted"/>
<protein>
    <submittedName>
        <fullName evidence="1">Uncharacterized protein</fullName>
    </submittedName>
</protein>
<evidence type="ECO:0000313" key="2">
    <source>
        <dbReference type="Proteomes" id="UP000182114"/>
    </source>
</evidence>
<dbReference type="RefSeq" id="WP_029447549.1">
    <property type="nucleotide sequence ID" value="NZ_CANLPS010000007.1"/>
</dbReference>
<keyword evidence="2" id="KW-1185">Reference proteome</keyword>
<dbReference type="EMBL" id="FNBD01000003">
    <property type="protein sequence ID" value="SDE74988.1"/>
    <property type="molecule type" value="Genomic_DNA"/>
</dbReference>
<accession>A0A1G7FGI6</accession>